<dbReference type="EMBL" id="CAJOBG010087696">
    <property type="protein sequence ID" value="CAF4653977.1"/>
    <property type="molecule type" value="Genomic_DNA"/>
</dbReference>
<gene>
    <name evidence="1" type="ORF">OVN521_LOCUS46890</name>
</gene>
<accession>A0A821FTL2</accession>
<protein>
    <submittedName>
        <fullName evidence="1">Uncharacterized protein</fullName>
    </submittedName>
</protein>
<evidence type="ECO:0000313" key="2">
    <source>
        <dbReference type="Proteomes" id="UP000663866"/>
    </source>
</evidence>
<keyword evidence="2" id="KW-1185">Reference proteome</keyword>
<comment type="caution">
    <text evidence="1">The sequence shown here is derived from an EMBL/GenBank/DDBJ whole genome shotgun (WGS) entry which is preliminary data.</text>
</comment>
<evidence type="ECO:0000313" key="1">
    <source>
        <dbReference type="EMBL" id="CAF4653977.1"/>
    </source>
</evidence>
<organism evidence="1 2">
    <name type="scientific">Rotaria magnacalcarata</name>
    <dbReference type="NCBI Taxonomy" id="392030"/>
    <lineage>
        <taxon>Eukaryota</taxon>
        <taxon>Metazoa</taxon>
        <taxon>Spiralia</taxon>
        <taxon>Gnathifera</taxon>
        <taxon>Rotifera</taxon>
        <taxon>Eurotatoria</taxon>
        <taxon>Bdelloidea</taxon>
        <taxon>Philodinida</taxon>
        <taxon>Philodinidae</taxon>
        <taxon>Rotaria</taxon>
    </lineage>
</organism>
<dbReference type="AlphaFoldDB" id="A0A821FTL2"/>
<feature type="non-terminal residue" evidence="1">
    <location>
        <position position="41"/>
    </location>
</feature>
<sequence>MTIRQNEMDEKDEEDQTKVIRSDQLWAMLFAVNATPAPNMK</sequence>
<dbReference type="Proteomes" id="UP000663866">
    <property type="component" value="Unassembled WGS sequence"/>
</dbReference>
<name>A0A821FTL2_9BILA</name>
<proteinExistence type="predicted"/>
<reference evidence="1" key="1">
    <citation type="submission" date="2021-02" db="EMBL/GenBank/DDBJ databases">
        <authorList>
            <person name="Nowell W R."/>
        </authorList>
    </citation>
    <scope>NUCLEOTIDE SEQUENCE</scope>
</reference>